<protein>
    <submittedName>
        <fullName evidence="2">Uncharacterized protein</fullName>
    </submittedName>
</protein>
<gene>
    <name evidence="2" type="ORF">Taro_005974</name>
</gene>
<evidence type="ECO:0000256" key="1">
    <source>
        <dbReference type="SAM" id="Phobius"/>
    </source>
</evidence>
<evidence type="ECO:0000313" key="3">
    <source>
        <dbReference type="Proteomes" id="UP000652761"/>
    </source>
</evidence>
<keyword evidence="1" id="KW-0812">Transmembrane</keyword>
<sequence>MLPSPVWWCVLLVGGPGMEHPVGLPLCWCHDCGFAVSKLCPVATRLLSRCPSPSRWYRDDIGGCDSTYVASGVSVVPVGVSACAPGLACPQDLQVGNVAGVQLLCKIHVRAAGGLQLLLCPVRGECGHSVCSCRGGAVGSGLAGSGLHSVEDDCRQVQMLCSWLSSAVLGVCVPLRLREPTCGVAFTGAELLSVEPVEGVLALLAVPLLLGCVLHLLCVWSSVCALCSAWLALLLGLSRCSMCRVASLVERCNTCLWLLSAWRWLVVSSSEVTWLRSVTEGDTFVAVSWRQC</sequence>
<feature type="transmembrane region" description="Helical" evidence="1">
    <location>
        <begin position="201"/>
        <end position="234"/>
    </location>
</feature>
<keyword evidence="1" id="KW-1133">Transmembrane helix</keyword>
<dbReference type="AlphaFoldDB" id="A0A843TZE8"/>
<name>A0A843TZE8_COLES</name>
<reference evidence="2" key="1">
    <citation type="submission" date="2017-07" db="EMBL/GenBank/DDBJ databases">
        <title>Taro Niue Genome Assembly and Annotation.</title>
        <authorList>
            <person name="Atibalentja N."/>
            <person name="Keating K."/>
            <person name="Fields C.J."/>
        </authorList>
    </citation>
    <scope>NUCLEOTIDE SEQUENCE</scope>
    <source>
        <strain evidence="2">Niue_2</strain>
        <tissue evidence="2">Leaf</tissue>
    </source>
</reference>
<keyword evidence="3" id="KW-1185">Reference proteome</keyword>
<proteinExistence type="predicted"/>
<keyword evidence="1" id="KW-0472">Membrane</keyword>
<dbReference type="EMBL" id="NMUH01000175">
    <property type="protein sequence ID" value="MQL73629.1"/>
    <property type="molecule type" value="Genomic_DNA"/>
</dbReference>
<dbReference type="Proteomes" id="UP000652761">
    <property type="component" value="Unassembled WGS sequence"/>
</dbReference>
<organism evidence="2 3">
    <name type="scientific">Colocasia esculenta</name>
    <name type="common">Wild taro</name>
    <name type="synonym">Arum esculentum</name>
    <dbReference type="NCBI Taxonomy" id="4460"/>
    <lineage>
        <taxon>Eukaryota</taxon>
        <taxon>Viridiplantae</taxon>
        <taxon>Streptophyta</taxon>
        <taxon>Embryophyta</taxon>
        <taxon>Tracheophyta</taxon>
        <taxon>Spermatophyta</taxon>
        <taxon>Magnoliopsida</taxon>
        <taxon>Liliopsida</taxon>
        <taxon>Araceae</taxon>
        <taxon>Aroideae</taxon>
        <taxon>Colocasieae</taxon>
        <taxon>Colocasia</taxon>
    </lineage>
</organism>
<accession>A0A843TZE8</accession>
<comment type="caution">
    <text evidence="2">The sequence shown here is derived from an EMBL/GenBank/DDBJ whole genome shotgun (WGS) entry which is preliminary data.</text>
</comment>
<evidence type="ECO:0000313" key="2">
    <source>
        <dbReference type="EMBL" id="MQL73629.1"/>
    </source>
</evidence>